<gene>
    <name evidence="5" type="ordered locus">Dalk_4807</name>
</gene>
<dbReference type="KEGG" id="dal:Dalk_4807"/>
<evidence type="ECO:0000313" key="6">
    <source>
        <dbReference type="Proteomes" id="UP000000739"/>
    </source>
</evidence>
<dbReference type="GO" id="GO:0005524">
    <property type="term" value="F:ATP binding"/>
    <property type="evidence" value="ECO:0007669"/>
    <property type="project" value="UniProtKB-KW"/>
</dbReference>
<dbReference type="PANTHER" id="PTHR23073">
    <property type="entry name" value="26S PROTEASOME REGULATORY SUBUNIT"/>
    <property type="match status" value="1"/>
</dbReference>
<dbReference type="AlphaFoldDB" id="B8FD53"/>
<keyword evidence="3" id="KW-0067">ATP-binding</keyword>
<keyword evidence="6" id="KW-1185">Reference proteome</keyword>
<feature type="domain" description="AAA+ ATPase" evidence="4">
    <location>
        <begin position="279"/>
        <end position="407"/>
    </location>
</feature>
<sequence>MRRRYRSHKHNNSDFCVWKDQNPDENEVFIHKLLCKYLIAIVGRINITDSNFLEIFITLLGEQVLKLAEDFEEVLRPDMQLLFQEEMREAGDDLEGIADIFAKGISSSSPAGKRKFLKMVKNVLAVREEQLSSTKTSQLEENIKVLSGLLGLSQPEIRLLSFLVVTTFSTEAETYFIMHLRCHQFSRRNILAAILGLTRGQVEGLFQGRLAQLELFDHDRHIFDLSENYRKIFESPDAKCVPGSFFKKAESSPITLDAYPIEKQELEYLEKIMKNNHESPNHILFYGPPGTGKTSFARRLASETTAISYEILHTEENCSKKRRVGISACSNMLKNNDNAVIIVDEADNVLNTVNSWFDHGEVQDKGWLNSLMEEDGPTFLWIVNRISGIEPSVLRRFAFSIQFKEFGVRERISVINSVLDKQGGNGRLSKEQIKKLAADHRVNAGPIDTAVNKAMEIGASDKDAFYKAVSISLGAHECLLDRGTKSMLAPSMEKTYDISGLNIDGDFSLLMRQLQTWAKEASRERSRFGLRLMFYGPPGTGKSESAKYIANLLELELHLRTASDIISPYIGETEQNIRKVFENAIREEAILVFDEADTFLFPRGKAQRSWEISFTNEFLTQMERFSGILICTTNRFSDMDEASVRRFTHKLHFGYLKPEANLIFYKRILSPLCSGKVTQQLGKQIQGIQNLAPGDFASVKSRYGFLPKTQVRHQELTNALKEESSIKMAHAGKTIIGFNKRQ</sequence>
<comment type="similarity">
    <text evidence="1">Belongs to the AAA ATPase family.</text>
</comment>
<dbReference type="EMBL" id="CP001322">
    <property type="protein sequence ID" value="ACL06484.1"/>
    <property type="molecule type" value="Genomic_DNA"/>
</dbReference>
<dbReference type="HOGENOM" id="CLU_020632_0_0_7"/>
<evidence type="ECO:0000256" key="3">
    <source>
        <dbReference type="ARBA" id="ARBA00022840"/>
    </source>
</evidence>
<dbReference type="InterPro" id="IPR003593">
    <property type="entry name" value="AAA+_ATPase"/>
</dbReference>
<accession>B8FD53</accession>
<name>B8FD53_DESAL</name>
<dbReference type="InterPro" id="IPR050221">
    <property type="entry name" value="26S_Proteasome_ATPase"/>
</dbReference>
<reference evidence="5 6" key="1">
    <citation type="journal article" date="2012" name="Environ. Microbiol.">
        <title>The genome sequence of Desulfatibacillum alkenivorans AK-01: a blueprint for anaerobic alkane oxidation.</title>
        <authorList>
            <person name="Callaghan A.V."/>
            <person name="Morris B.E."/>
            <person name="Pereira I.A."/>
            <person name="McInerney M.J."/>
            <person name="Austin R.N."/>
            <person name="Groves J.T."/>
            <person name="Kukor J.J."/>
            <person name="Suflita J.M."/>
            <person name="Young L.Y."/>
            <person name="Zylstra G.J."/>
            <person name="Wawrik B."/>
        </authorList>
    </citation>
    <scope>NUCLEOTIDE SEQUENCE [LARGE SCALE GENOMIC DNA]</scope>
    <source>
        <strain evidence="5 6">AK-01</strain>
    </source>
</reference>
<organism evidence="5 6">
    <name type="scientific">Desulfatibacillum aliphaticivorans</name>
    <dbReference type="NCBI Taxonomy" id="218208"/>
    <lineage>
        <taxon>Bacteria</taxon>
        <taxon>Pseudomonadati</taxon>
        <taxon>Thermodesulfobacteriota</taxon>
        <taxon>Desulfobacteria</taxon>
        <taxon>Desulfobacterales</taxon>
        <taxon>Desulfatibacillaceae</taxon>
        <taxon>Desulfatibacillum</taxon>
    </lineage>
</organism>
<dbReference type="Gene3D" id="3.40.50.300">
    <property type="entry name" value="P-loop containing nucleotide triphosphate hydrolases"/>
    <property type="match status" value="2"/>
</dbReference>
<dbReference type="SUPFAM" id="SSF52540">
    <property type="entry name" value="P-loop containing nucleoside triphosphate hydrolases"/>
    <property type="match status" value="2"/>
</dbReference>
<dbReference type="InterPro" id="IPR003959">
    <property type="entry name" value="ATPase_AAA_core"/>
</dbReference>
<protein>
    <submittedName>
        <fullName evidence="5">AAA ATPase central domain protein</fullName>
    </submittedName>
</protein>
<proteinExistence type="inferred from homology"/>
<dbReference type="Pfam" id="PF00004">
    <property type="entry name" value="AAA"/>
    <property type="match status" value="2"/>
</dbReference>
<dbReference type="InterPro" id="IPR027417">
    <property type="entry name" value="P-loop_NTPase"/>
</dbReference>
<evidence type="ECO:0000256" key="1">
    <source>
        <dbReference type="ARBA" id="ARBA00006914"/>
    </source>
</evidence>
<dbReference type="GO" id="GO:0016887">
    <property type="term" value="F:ATP hydrolysis activity"/>
    <property type="evidence" value="ECO:0007669"/>
    <property type="project" value="InterPro"/>
</dbReference>
<dbReference type="Proteomes" id="UP000000739">
    <property type="component" value="Chromosome"/>
</dbReference>
<evidence type="ECO:0000256" key="2">
    <source>
        <dbReference type="ARBA" id="ARBA00022741"/>
    </source>
</evidence>
<dbReference type="eggNOG" id="COG0464">
    <property type="taxonomic scope" value="Bacteria"/>
</dbReference>
<evidence type="ECO:0000259" key="4">
    <source>
        <dbReference type="SMART" id="SM00382"/>
    </source>
</evidence>
<keyword evidence="2" id="KW-0547">Nucleotide-binding</keyword>
<dbReference type="RefSeq" id="WP_015949523.1">
    <property type="nucleotide sequence ID" value="NC_011768.1"/>
</dbReference>
<feature type="domain" description="AAA+ ATPase" evidence="4">
    <location>
        <begin position="528"/>
        <end position="657"/>
    </location>
</feature>
<dbReference type="CDD" id="cd19481">
    <property type="entry name" value="RecA-like_protease"/>
    <property type="match status" value="1"/>
</dbReference>
<evidence type="ECO:0000313" key="5">
    <source>
        <dbReference type="EMBL" id="ACL06484.1"/>
    </source>
</evidence>
<dbReference type="SMART" id="SM00382">
    <property type="entry name" value="AAA"/>
    <property type="match status" value="2"/>
</dbReference>